<feature type="domain" description="TonB-dependent receptor plug" evidence="15">
    <location>
        <begin position="49"/>
        <end position="154"/>
    </location>
</feature>
<dbReference type="AlphaFoldDB" id="A0A2A5JNH6"/>
<dbReference type="InterPro" id="IPR036942">
    <property type="entry name" value="Beta-barrel_TonB_sf"/>
</dbReference>
<dbReference type="PANTHER" id="PTHR32552:SF81">
    <property type="entry name" value="TONB-DEPENDENT OUTER MEMBRANE RECEPTOR"/>
    <property type="match status" value="1"/>
</dbReference>
<keyword evidence="16" id="KW-0675">Receptor</keyword>
<evidence type="ECO:0000256" key="1">
    <source>
        <dbReference type="ARBA" id="ARBA00004571"/>
    </source>
</evidence>
<proteinExistence type="inferred from homology"/>
<reference evidence="17" key="1">
    <citation type="journal article" date="2019" name="Genome Announc.">
        <title>Draft Genome Sequence of Pseudoalteromonas piscicida Strain 36Y ROTHPW, an Hypersaline Seawater Isolate from the South Coast of Sonora, Mexico.</title>
        <authorList>
            <person name="Sanchez-Diaz R."/>
            <person name="Molina-Garza Z.J."/>
            <person name="Cruz-Suarez L.E."/>
            <person name="Selvin J."/>
            <person name="Kiran G.S."/>
            <person name="Ibarra-Gamez J.C."/>
            <person name="Gomez-Gil B."/>
            <person name="Galaviz-Silva L."/>
        </authorList>
    </citation>
    <scope>NUCLEOTIDE SEQUENCE [LARGE SCALE GENOMIC DNA]</scope>
    <source>
        <strain evidence="17">36Y_RITHPW</strain>
    </source>
</reference>
<feature type="signal peptide" evidence="13">
    <location>
        <begin position="1"/>
        <end position="25"/>
    </location>
</feature>
<dbReference type="GO" id="GO:0009279">
    <property type="term" value="C:cell outer membrane"/>
    <property type="evidence" value="ECO:0007669"/>
    <property type="project" value="UniProtKB-SubCell"/>
</dbReference>
<evidence type="ECO:0000256" key="7">
    <source>
        <dbReference type="ARBA" id="ARBA00023065"/>
    </source>
</evidence>
<dbReference type="Gene3D" id="2.40.170.20">
    <property type="entry name" value="TonB-dependent receptor, beta-barrel domain"/>
    <property type="match status" value="1"/>
</dbReference>
<dbReference type="PROSITE" id="PS52016">
    <property type="entry name" value="TONB_DEPENDENT_REC_3"/>
    <property type="match status" value="1"/>
</dbReference>
<dbReference type="GO" id="GO:0006826">
    <property type="term" value="P:iron ion transport"/>
    <property type="evidence" value="ECO:0007669"/>
    <property type="project" value="UniProtKB-KW"/>
</dbReference>
<dbReference type="EMBL" id="NKHF01000067">
    <property type="protein sequence ID" value="PCK30993.1"/>
    <property type="molecule type" value="Genomic_DNA"/>
</dbReference>
<keyword evidence="17" id="KW-1185">Reference proteome</keyword>
<gene>
    <name evidence="16" type="ORF">CEX98_14665</name>
</gene>
<dbReference type="Proteomes" id="UP000228621">
    <property type="component" value="Unassembled WGS sequence"/>
</dbReference>
<keyword evidence="5 11" id="KW-0812">Transmembrane</keyword>
<keyword evidence="3 11" id="KW-1134">Transmembrane beta strand</keyword>
<evidence type="ECO:0000256" key="11">
    <source>
        <dbReference type="PROSITE-ProRule" id="PRU01360"/>
    </source>
</evidence>
<evidence type="ECO:0000256" key="13">
    <source>
        <dbReference type="SAM" id="SignalP"/>
    </source>
</evidence>
<evidence type="ECO:0000256" key="9">
    <source>
        <dbReference type="ARBA" id="ARBA00023136"/>
    </source>
</evidence>
<evidence type="ECO:0000256" key="6">
    <source>
        <dbReference type="ARBA" id="ARBA00023004"/>
    </source>
</evidence>
<dbReference type="CDD" id="cd01347">
    <property type="entry name" value="ligand_gated_channel"/>
    <property type="match status" value="1"/>
</dbReference>
<protein>
    <submittedName>
        <fullName evidence="16">TonB-dependent receptor</fullName>
    </submittedName>
</protein>
<dbReference type="Pfam" id="PF07715">
    <property type="entry name" value="Plug"/>
    <property type="match status" value="1"/>
</dbReference>
<evidence type="ECO:0000256" key="8">
    <source>
        <dbReference type="ARBA" id="ARBA00023077"/>
    </source>
</evidence>
<accession>A0A2A5JNH6</accession>
<evidence type="ECO:0000313" key="17">
    <source>
        <dbReference type="Proteomes" id="UP000228621"/>
    </source>
</evidence>
<keyword evidence="6" id="KW-0408">Iron</keyword>
<dbReference type="InterPro" id="IPR012910">
    <property type="entry name" value="Plug_dom"/>
</dbReference>
<keyword evidence="10 11" id="KW-0998">Cell outer membrane</keyword>
<keyword evidence="4" id="KW-0410">Iron transport</keyword>
<evidence type="ECO:0000259" key="14">
    <source>
        <dbReference type="Pfam" id="PF00593"/>
    </source>
</evidence>
<comment type="caution">
    <text evidence="16">The sequence shown here is derived from an EMBL/GenBank/DDBJ whole genome shotgun (WGS) entry which is preliminary data.</text>
</comment>
<name>A0A2A5JNH6_PSEO7</name>
<evidence type="ECO:0000313" key="16">
    <source>
        <dbReference type="EMBL" id="PCK30993.1"/>
    </source>
</evidence>
<feature type="domain" description="TonB-dependent receptor-like beta-barrel" evidence="14">
    <location>
        <begin position="322"/>
        <end position="760"/>
    </location>
</feature>
<dbReference type="InterPro" id="IPR000531">
    <property type="entry name" value="Beta-barrel_TonB"/>
</dbReference>
<keyword evidence="13" id="KW-0732">Signal</keyword>
<evidence type="ECO:0000256" key="2">
    <source>
        <dbReference type="ARBA" id="ARBA00022448"/>
    </source>
</evidence>
<dbReference type="PANTHER" id="PTHR32552">
    <property type="entry name" value="FERRICHROME IRON RECEPTOR-RELATED"/>
    <property type="match status" value="1"/>
</dbReference>
<dbReference type="RefSeq" id="WP_099642804.1">
    <property type="nucleotide sequence ID" value="NZ_NKHF01000067.1"/>
</dbReference>
<keyword evidence="7" id="KW-0406">Ion transport</keyword>
<dbReference type="InterPro" id="IPR039426">
    <property type="entry name" value="TonB-dep_rcpt-like"/>
</dbReference>
<feature type="chain" id="PRO_5012834001" evidence="13">
    <location>
        <begin position="26"/>
        <end position="815"/>
    </location>
</feature>
<evidence type="ECO:0000256" key="5">
    <source>
        <dbReference type="ARBA" id="ARBA00022692"/>
    </source>
</evidence>
<evidence type="ECO:0000256" key="3">
    <source>
        <dbReference type="ARBA" id="ARBA00022452"/>
    </source>
</evidence>
<evidence type="ECO:0000256" key="12">
    <source>
        <dbReference type="RuleBase" id="RU003357"/>
    </source>
</evidence>
<evidence type="ECO:0000259" key="15">
    <source>
        <dbReference type="Pfam" id="PF07715"/>
    </source>
</evidence>
<keyword evidence="8 12" id="KW-0798">TonB box</keyword>
<dbReference type="Pfam" id="PF00593">
    <property type="entry name" value="TonB_dep_Rec_b-barrel"/>
    <property type="match status" value="1"/>
</dbReference>
<keyword evidence="2 11" id="KW-0813">Transport</keyword>
<evidence type="ECO:0000256" key="4">
    <source>
        <dbReference type="ARBA" id="ARBA00022496"/>
    </source>
</evidence>
<keyword evidence="9 11" id="KW-0472">Membrane</keyword>
<dbReference type="OrthoDB" id="127311at2"/>
<comment type="subcellular location">
    <subcellularLocation>
        <location evidence="1 11">Cell outer membrane</location>
        <topology evidence="1 11">Multi-pass membrane protein</topology>
    </subcellularLocation>
</comment>
<organism evidence="16 17">
    <name type="scientific">Pseudoalteromonas piscicida</name>
    <dbReference type="NCBI Taxonomy" id="43662"/>
    <lineage>
        <taxon>Bacteria</taxon>
        <taxon>Pseudomonadati</taxon>
        <taxon>Pseudomonadota</taxon>
        <taxon>Gammaproteobacteria</taxon>
        <taxon>Alteromonadales</taxon>
        <taxon>Pseudoalteromonadaceae</taxon>
        <taxon>Pseudoalteromonas</taxon>
    </lineage>
</organism>
<evidence type="ECO:0000256" key="10">
    <source>
        <dbReference type="ARBA" id="ARBA00023237"/>
    </source>
</evidence>
<dbReference type="SUPFAM" id="SSF56935">
    <property type="entry name" value="Porins"/>
    <property type="match status" value="1"/>
</dbReference>
<sequence length="815" mass="89911">MSKRHPSLVALAVSSSFFSINPVQAETNIAQEKSIERIQVTATRRAGTVQEAPLNITAVDSDVMREQNIGDLEDVARWVPGLTITEQGGREGSPIIVRGLNTNSSERASDSGTVATYLGEIPINVDLRLTDIERVEVLIGPQGTLYGAGTLGGAIRTMLKAPVLDIVEGKLSGDLFSINESDSQGHELGAVFNLPLIIDELAVRASVNRYHNPGFMDYGYVVKQPGVSTPDPKWNNTDEIEANIAAVKDANDETITTTRVSLRWLVNDNIDTTLNYFHQKQDNGANSISQYQSLAASHPLVDNIKPYESAYRVVEPNEQEDDLLSLEINADLGFADLVSASGWSSKAQQGQRDQTDLLYDIWPGYADFPSFTALTKDTTDQDTFTQEIRLVSKGDEAFNWIAGVYYSKQEISSDDREYTPGLTEFWGDEIDNIEQDLEYLALANSTSKESALFGELGYAFSEDFNITVGARFYRYDIETESAAETPLFSGGLPSLDKVKYEQVEAKDNGSLFKFNANYTLENGVLTYFTVSEGFRLGGGNGIKSCPETLPDQQIICALPHELSYKPDTTTNYELGVKSTWFNNKLHFNAALFSVDWEDAQISSVTVNGQEIITSNAGSANSSGIELSTRAILNDQWTLYATYSYAKAELTADAPALFAVFKEGDYSAEEIALYQPYYDGQDGDRLPGAPKQQFSFGLSYEQTVFDDKMLNVNYGITAQSDVYTKVGLKADGEVLPGFALSNLSAKLSSDQWAVTVYVDNLFDKFAFTSVRRDKSWAGEAKFAALNKALPEQQRVYGHYVTTPRTLGIKLDYQFEL</sequence>
<comment type="similarity">
    <text evidence="11 12">Belongs to the TonB-dependent receptor family.</text>
</comment>